<comment type="caution">
    <text evidence="2">The sequence shown here is derived from an EMBL/GenBank/DDBJ whole genome shotgun (WGS) entry which is preliminary data.</text>
</comment>
<accession>N6Y443</accession>
<evidence type="ECO:0000313" key="3">
    <source>
        <dbReference type="Proteomes" id="UP000013042"/>
    </source>
</evidence>
<protein>
    <recommendedName>
        <fullName evidence="4">EF-hand domain-containing protein</fullName>
    </recommendedName>
</protein>
<keyword evidence="1" id="KW-0812">Transmembrane</keyword>
<reference evidence="2 3" key="1">
    <citation type="submission" date="2012-09" db="EMBL/GenBank/DDBJ databases">
        <title>Draft Genome Sequences of 6 Strains from Genus Thauera.</title>
        <authorList>
            <person name="Liu B."/>
            <person name="Shapleigh J.P."/>
            <person name="Frostegard A.H."/>
        </authorList>
    </citation>
    <scope>NUCLEOTIDE SEQUENCE [LARGE SCALE GENOMIC DNA]</scope>
    <source>
        <strain evidence="2 3">S2</strain>
    </source>
</reference>
<feature type="transmembrane region" description="Helical" evidence="1">
    <location>
        <begin position="621"/>
        <end position="644"/>
    </location>
</feature>
<feature type="transmembrane region" description="Helical" evidence="1">
    <location>
        <begin position="704"/>
        <end position="723"/>
    </location>
</feature>
<sequence>MFENMSDETSKKGYQWRFFRSGGFDQVRIETADDLRHLGELDQKLWSVLACPTSGLEFDSRTLQLLDVDNDGSIRAPEIIDATRWVCTVLKDPGVLFQGGDGLPLAAIDETNAEGAKLLATASKVLAYVGKADAGEISMGDLAETEKLFAPEHQNGDGVVPAELAGDPRLAGAITRIVETYGAAEDRSGKPGVDQARVDAFFAAAQEVSDWHARAEADAATVLPLGDATGAAAAVFEAVREKVEDYFTRCRLAAFDERAAAALNPADTAYVELSLQSLDAASAAVAALPLALVGPGRALPLAVGLNPAWEARIAALRDEVVTPILGAREVLTQAEWQDLAGRFAAHRAWVAAMPANPVAVLPVADVRGLLADGTCAALTRLIDEDLAAETAAGQVDALERLVRYNRDLVRLLRNFVTLSDFYSRHDKAIFQAGTLYLDQRSCELCLRVGDMARHATLAPLSGTYLVYCECQRQGEAPMNIVAAMTGGDADEMMVPGRNGIFYDRQGRDWRASVVKVVEAPISVRQAFWSPYKRIGRMIGEQLQKFAAARDKAVNDQAATGVAGASAKIEAAPAAAAAPAAPAAPFDIAKFAGIFAAMGLAVGAIGTALAAVVSAFLGLPVWQMPLVVVGAVLVISGPSMLLAWLKLRQRNLGPLLDANGWAVNTRARINIPFGGALTGVAALPPGASRALTDPYAEKKTPWKSWLFLVLLIAAVVVAWQQGYLDRFLG</sequence>
<name>N6Y443_THASP</name>
<dbReference type="Proteomes" id="UP000013042">
    <property type="component" value="Unassembled WGS sequence"/>
</dbReference>
<keyword evidence="1" id="KW-1133">Transmembrane helix</keyword>
<feature type="transmembrane region" description="Helical" evidence="1">
    <location>
        <begin position="590"/>
        <end position="615"/>
    </location>
</feature>
<dbReference type="EMBL" id="AMXD01000001">
    <property type="protein sequence ID" value="ENO88936.1"/>
    <property type="molecule type" value="Genomic_DNA"/>
</dbReference>
<organism evidence="2 3">
    <name type="scientific">Thauera aminoaromatica S2</name>
    <dbReference type="NCBI Taxonomy" id="1234381"/>
    <lineage>
        <taxon>Bacteria</taxon>
        <taxon>Pseudomonadati</taxon>
        <taxon>Pseudomonadota</taxon>
        <taxon>Betaproteobacteria</taxon>
        <taxon>Rhodocyclales</taxon>
        <taxon>Zoogloeaceae</taxon>
        <taxon>Thauera</taxon>
    </lineage>
</organism>
<evidence type="ECO:0000313" key="2">
    <source>
        <dbReference type="EMBL" id="ENO88936.1"/>
    </source>
</evidence>
<evidence type="ECO:0008006" key="4">
    <source>
        <dbReference type="Google" id="ProtNLM"/>
    </source>
</evidence>
<keyword evidence="1" id="KW-0472">Membrane</keyword>
<proteinExistence type="predicted"/>
<dbReference type="AlphaFoldDB" id="N6Y443"/>
<evidence type="ECO:0000256" key="1">
    <source>
        <dbReference type="SAM" id="Phobius"/>
    </source>
</evidence>
<gene>
    <name evidence="2" type="ORF">C665_00010</name>
</gene>